<keyword evidence="7" id="KW-1185">Reference proteome</keyword>
<evidence type="ECO:0000256" key="1">
    <source>
        <dbReference type="ARBA" id="ARBA00022723"/>
    </source>
</evidence>
<dbReference type="Gene3D" id="4.10.830.40">
    <property type="match status" value="1"/>
</dbReference>
<dbReference type="CDD" id="cd19757">
    <property type="entry name" value="Bbox1"/>
    <property type="match status" value="1"/>
</dbReference>
<dbReference type="Gene3D" id="2.120.10.30">
    <property type="entry name" value="TolB, C-terminal domain"/>
    <property type="match status" value="1"/>
</dbReference>
<dbReference type="PROSITE" id="PS50119">
    <property type="entry name" value="ZF_BBOX"/>
    <property type="match status" value="1"/>
</dbReference>
<dbReference type="PANTHER" id="PTHR25465">
    <property type="entry name" value="B-BOX DOMAIN CONTAINING"/>
    <property type="match status" value="1"/>
</dbReference>
<reference evidence="6 7" key="1">
    <citation type="submission" date="2020-06" db="EMBL/GenBank/DDBJ databases">
        <authorList>
            <person name="Li R."/>
            <person name="Bekaert M."/>
        </authorList>
    </citation>
    <scope>NUCLEOTIDE SEQUENCE [LARGE SCALE GENOMIC DNA]</scope>
    <source>
        <strain evidence="7">wild</strain>
    </source>
</reference>
<evidence type="ECO:0000313" key="7">
    <source>
        <dbReference type="Proteomes" id="UP000507470"/>
    </source>
</evidence>
<dbReference type="AlphaFoldDB" id="A0A6J8A5P2"/>
<evidence type="ECO:0000256" key="2">
    <source>
        <dbReference type="ARBA" id="ARBA00022771"/>
    </source>
</evidence>
<evidence type="ECO:0000256" key="4">
    <source>
        <dbReference type="PROSITE-ProRule" id="PRU00024"/>
    </source>
</evidence>
<dbReference type="Gene3D" id="3.30.160.60">
    <property type="entry name" value="Classic Zinc Finger"/>
    <property type="match status" value="1"/>
</dbReference>
<dbReference type="InterPro" id="IPR051051">
    <property type="entry name" value="E3_ubiq-ligase_TRIM/RNF"/>
</dbReference>
<feature type="domain" description="B box-type" evidence="5">
    <location>
        <begin position="354"/>
        <end position="404"/>
    </location>
</feature>
<dbReference type="CDD" id="cd19776">
    <property type="entry name" value="Bbox2_TRIM25_C-IV"/>
    <property type="match status" value="1"/>
</dbReference>
<dbReference type="EMBL" id="CACVKT020000740">
    <property type="protein sequence ID" value="CAC5362328.1"/>
    <property type="molecule type" value="Genomic_DNA"/>
</dbReference>
<dbReference type="OrthoDB" id="6109775at2759"/>
<dbReference type="GO" id="GO:0008270">
    <property type="term" value="F:zinc ion binding"/>
    <property type="evidence" value="ECO:0007669"/>
    <property type="project" value="UniProtKB-KW"/>
</dbReference>
<evidence type="ECO:0000259" key="5">
    <source>
        <dbReference type="PROSITE" id="PS50119"/>
    </source>
</evidence>
<proteinExistence type="predicted"/>
<sequence length="900" mass="102494">MAEGEEKKKEYHIRLLTFLIGPATEALHLFFEIKVLNSLDFFIFLEKHKHILFHELHPSVSCCECDISSIGESQKRGCLNRSQFNLLFEIDDEREFQGHTKKQGQQIKQLCLCGVSAKRTSTVDEMDITLLSAVIKACCPAGSISGNPKWIEEIRDTRNYIAHCPSDKITKSEFDRRFAIAEQSVLNLASVILEVFKEHQTQTIQSLADETRNFAKDSEDMKTEVLRQLHKQKDDIVIEMRNIVFEVKTVIQSELPKATDPNSKIMSQDHDVCYVEWSLATPGNWNVDEIKKTLENISSLIGQWFRIEFVYTGDVVDLCDLDMETKTIVEVEVVLSAEKFETSAEYIVPEQITTSMISCDQCSGQHVCAEAIQYCSECQNNFCQQCITNHNSNAAYMRHSLTDIGKLFVDNICLKHQGGILEYFCVKHDCLCCESCMTKEHSSCQRLVPLEDAAKDVNQSVMFQNVSYALSNITTTLDKAVISQNENIKNLHDDEVTIFNKVASYKTEIIKLLDEFENDIRRNTHLLEKEGKDQSESNRKKLLQIIKPINNISKHLNQAFMYGSQKQMFILIRKCALDVSVFELKLQEIVSTLGTKRILFQPSDNIHDMVRSLGSTILHSLPYEADYKTPKIQQVQIPLLTPQMTMNFTLSRKIEIKRYNVCLSSMGMTEDNRLLLCNNNSPCLLVYSDLGEYLQDCRLPDIPWDIAVIPGEDKAVVSLLDQCFVQFIDIKTMIAGSLIAVPDVCYGVTFVNGKICVGGYGRYIHILDKQGKHITKVKLPDAGNIYYLHPGPLDSIYFTHFTDHAVSCVTLEGELRFTYTSKNLKRPQAVITDTKGQLYLACKDSNNIQRLTPKGEFIDIILIEKNNVEYPVGLVFSNNYRKLFVLNQSKDTYILVFACS</sequence>
<evidence type="ECO:0000256" key="3">
    <source>
        <dbReference type="ARBA" id="ARBA00022833"/>
    </source>
</evidence>
<accession>A0A6J8A5P2</accession>
<dbReference type="PANTHER" id="PTHR25465:SF31">
    <property type="entry name" value="RING-TYPE DOMAIN-CONTAINING PROTEIN"/>
    <property type="match status" value="1"/>
</dbReference>
<keyword evidence="3" id="KW-0862">Zinc</keyword>
<dbReference type="InterPro" id="IPR000315">
    <property type="entry name" value="Znf_B-box"/>
</dbReference>
<keyword evidence="1" id="KW-0479">Metal-binding</keyword>
<dbReference type="SUPFAM" id="SSF57845">
    <property type="entry name" value="B-box zinc-binding domain"/>
    <property type="match status" value="1"/>
</dbReference>
<keyword evidence="2 4" id="KW-0863">Zinc-finger</keyword>
<dbReference type="SUPFAM" id="SSF63825">
    <property type="entry name" value="YWTD domain"/>
    <property type="match status" value="1"/>
</dbReference>
<name>A0A6J8A5P2_MYTCO</name>
<dbReference type="InterPro" id="IPR011042">
    <property type="entry name" value="6-blade_b-propeller_TolB-like"/>
</dbReference>
<protein>
    <recommendedName>
        <fullName evidence="5">B box-type domain-containing protein</fullName>
    </recommendedName>
</protein>
<dbReference type="Proteomes" id="UP000507470">
    <property type="component" value="Unassembled WGS sequence"/>
</dbReference>
<organism evidence="6 7">
    <name type="scientific">Mytilus coruscus</name>
    <name type="common">Sea mussel</name>
    <dbReference type="NCBI Taxonomy" id="42192"/>
    <lineage>
        <taxon>Eukaryota</taxon>
        <taxon>Metazoa</taxon>
        <taxon>Spiralia</taxon>
        <taxon>Lophotrochozoa</taxon>
        <taxon>Mollusca</taxon>
        <taxon>Bivalvia</taxon>
        <taxon>Autobranchia</taxon>
        <taxon>Pteriomorphia</taxon>
        <taxon>Mytilida</taxon>
        <taxon>Mytiloidea</taxon>
        <taxon>Mytilidae</taxon>
        <taxon>Mytilinae</taxon>
        <taxon>Mytilus</taxon>
    </lineage>
</organism>
<gene>
    <name evidence="6" type="ORF">MCOR_4120</name>
</gene>
<evidence type="ECO:0000313" key="6">
    <source>
        <dbReference type="EMBL" id="CAC5362328.1"/>
    </source>
</evidence>